<dbReference type="PROSITE" id="PS51450">
    <property type="entry name" value="LRR"/>
    <property type="match status" value="1"/>
</dbReference>
<dbReference type="Proteomes" id="UP000685013">
    <property type="component" value="Chromosome 18"/>
</dbReference>
<dbReference type="PROSITE" id="PS50011">
    <property type="entry name" value="PROTEIN_KINASE_DOM"/>
    <property type="match status" value="1"/>
</dbReference>
<keyword evidence="7" id="KW-0325">Glycoprotein</keyword>
<keyword evidence="5 8" id="KW-1133">Transmembrane helix</keyword>
<sequence length="794" mass="88381">MGKYCLFLLLSFACTFLRGGAYQLQASQAQALLQLRKHLEYPKQLDSWTDHRVDFCTLSFLPLVNVTCQDSVVTELRISGDTQSKVDEFIGFAIPNQTLSESFSLDSFITTLTRLNSLRVLSLVSLGIWGPLPDKIHRLSSLEYLDLSSNYLFGAIPPKISTMVKLQTLKLDDNFFNDTMPDWFDSLSSLTVLSLKNNKIKDSFPSLSISTLTELVMSGNDISGELPDLSKLHGLTVLDLSWNKIDSSLPTLPKALIIVLLGKNSFSGEIPQQYGQLSQLQQLDISFNELTGTPPATIFSLPNISHLNLSSNKLSGLLPIHMECGNMLQFVDISSNMLTGGLPSCLGIESDNRTLKADGNCLSVHVGKQHTKSYCDTENMNHDQHQEQYRAKHAGVVMGLLLGILLSVLLLSIGFVLCRRCWPRGISEQHLLQKSVQDSSTAGFSSELLTSARFVSEAAKLGIQGLPLCRTFSLEEINEATRNFHDSTIIGDGSYGKLYRGRLENGTQVAIRSLLISKKFSIRNLKLRLDMLGKLRHPNLVCLLGHCIDGDGQDFNDIKVFLVSEYVPNGSFRTHLSEKVLNWSERLAILISVAKAVHFLHTGVIPGFFDNRLKINNILIAEYNVAKLSDYGLSIISEEPAKSVAKGEGPQAWQMMSLKDDVYSFGFILLEALIAPSVSARKDPSILKEMMSLNSQDGRRRLIDPTILATCTQESLSTIISLMNRCISPEMSRPSMEDVLWNLQYANQVQDNYRLIFWTCYLDIDMKVCFFVRELPMNTDCNSLVGTNPSKSSI</sequence>
<dbReference type="FunFam" id="3.80.10.10:FF:000380">
    <property type="entry name" value="Putative inactive leucine-rich repeat receptor-like protein kinase"/>
    <property type="match status" value="1"/>
</dbReference>
<dbReference type="FunFam" id="3.80.10.10:FF:000155">
    <property type="entry name" value="Putative inactive leucine-rich repeat receptor-like protein kinase"/>
    <property type="match status" value="1"/>
</dbReference>
<keyword evidence="9" id="KW-0732">Signal</keyword>
<evidence type="ECO:0000256" key="6">
    <source>
        <dbReference type="ARBA" id="ARBA00023136"/>
    </source>
</evidence>
<gene>
    <name evidence="11" type="ORF">SDJN03_27007</name>
</gene>
<keyword evidence="6 8" id="KW-0472">Membrane</keyword>
<keyword evidence="4" id="KW-0677">Repeat</keyword>
<comment type="caution">
    <text evidence="11">The sequence shown here is derived from an EMBL/GenBank/DDBJ whole genome shotgun (WGS) entry which is preliminary data.</text>
</comment>
<dbReference type="InterPro" id="IPR001611">
    <property type="entry name" value="Leu-rich_rpt"/>
</dbReference>
<reference evidence="11 12" key="1">
    <citation type="journal article" date="2021" name="Hortic Res">
        <title>The domestication of Cucurbita argyrosperma as revealed by the genome of its wild relative.</title>
        <authorList>
            <person name="Barrera-Redondo J."/>
            <person name="Sanchez-de la Vega G."/>
            <person name="Aguirre-Liguori J.A."/>
            <person name="Castellanos-Morales G."/>
            <person name="Gutierrez-Guerrero Y.T."/>
            <person name="Aguirre-Dugua X."/>
            <person name="Aguirre-Planter E."/>
            <person name="Tenaillon M.I."/>
            <person name="Lira-Saade R."/>
            <person name="Eguiarte L.E."/>
        </authorList>
    </citation>
    <scope>NUCLEOTIDE SEQUENCE [LARGE SCALE GENOMIC DNA]</scope>
    <source>
        <strain evidence="11">JBR-2021</strain>
    </source>
</reference>
<dbReference type="SMART" id="SM00369">
    <property type="entry name" value="LRR_TYP"/>
    <property type="match status" value="5"/>
</dbReference>
<evidence type="ECO:0000259" key="10">
    <source>
        <dbReference type="PROSITE" id="PS50011"/>
    </source>
</evidence>
<evidence type="ECO:0000256" key="4">
    <source>
        <dbReference type="ARBA" id="ARBA00022737"/>
    </source>
</evidence>
<dbReference type="InterPro" id="IPR001245">
    <property type="entry name" value="Ser-Thr/Tyr_kinase_cat_dom"/>
</dbReference>
<evidence type="ECO:0000256" key="7">
    <source>
        <dbReference type="ARBA" id="ARBA00023180"/>
    </source>
</evidence>
<evidence type="ECO:0000313" key="11">
    <source>
        <dbReference type="EMBL" id="KAG6573120.1"/>
    </source>
</evidence>
<keyword evidence="11" id="KW-0675">Receptor</keyword>
<dbReference type="GO" id="GO:0033612">
    <property type="term" value="F:receptor serine/threonine kinase binding"/>
    <property type="evidence" value="ECO:0007669"/>
    <property type="project" value="TreeGrafter"/>
</dbReference>
<dbReference type="InterPro" id="IPR000719">
    <property type="entry name" value="Prot_kinase_dom"/>
</dbReference>
<keyword evidence="11" id="KW-0418">Kinase</keyword>
<feature type="transmembrane region" description="Helical" evidence="8">
    <location>
        <begin position="394"/>
        <end position="418"/>
    </location>
</feature>
<evidence type="ECO:0000256" key="1">
    <source>
        <dbReference type="ARBA" id="ARBA00004370"/>
    </source>
</evidence>
<evidence type="ECO:0000256" key="8">
    <source>
        <dbReference type="SAM" id="Phobius"/>
    </source>
</evidence>
<organism evidence="11 12">
    <name type="scientific">Cucurbita argyrosperma subsp. sororia</name>
    <dbReference type="NCBI Taxonomy" id="37648"/>
    <lineage>
        <taxon>Eukaryota</taxon>
        <taxon>Viridiplantae</taxon>
        <taxon>Streptophyta</taxon>
        <taxon>Embryophyta</taxon>
        <taxon>Tracheophyta</taxon>
        <taxon>Spermatophyta</taxon>
        <taxon>Magnoliopsida</taxon>
        <taxon>eudicotyledons</taxon>
        <taxon>Gunneridae</taxon>
        <taxon>Pentapetalae</taxon>
        <taxon>rosids</taxon>
        <taxon>fabids</taxon>
        <taxon>Cucurbitales</taxon>
        <taxon>Cucurbitaceae</taxon>
        <taxon>Cucurbiteae</taxon>
        <taxon>Cucurbita</taxon>
    </lineage>
</organism>
<dbReference type="InterPro" id="IPR003591">
    <property type="entry name" value="Leu-rich_rpt_typical-subtyp"/>
</dbReference>
<feature type="signal peptide" evidence="9">
    <location>
        <begin position="1"/>
        <end position="21"/>
    </location>
</feature>
<name>A0AAV6M0F4_9ROSI</name>
<comment type="subcellular location">
    <subcellularLocation>
        <location evidence="1">Membrane</location>
    </subcellularLocation>
</comment>
<evidence type="ECO:0000256" key="3">
    <source>
        <dbReference type="ARBA" id="ARBA00022692"/>
    </source>
</evidence>
<feature type="domain" description="Protein kinase" evidence="10">
    <location>
        <begin position="484"/>
        <end position="746"/>
    </location>
</feature>
<accession>A0AAV6M0F4</accession>
<evidence type="ECO:0000256" key="9">
    <source>
        <dbReference type="SAM" id="SignalP"/>
    </source>
</evidence>
<evidence type="ECO:0000256" key="5">
    <source>
        <dbReference type="ARBA" id="ARBA00022989"/>
    </source>
</evidence>
<feature type="chain" id="PRO_5043854351" evidence="9">
    <location>
        <begin position="22"/>
        <end position="794"/>
    </location>
</feature>
<dbReference type="FunFam" id="1.10.510.10:FF:000657">
    <property type="entry name" value="Putative inactive leucine-rich repeat receptor-like protein kinase"/>
    <property type="match status" value="1"/>
</dbReference>
<proteinExistence type="predicted"/>
<dbReference type="AlphaFoldDB" id="A0AAV6M0F4"/>
<protein>
    <submittedName>
        <fullName evidence="11">Inactive leucine-rich repeat receptor-like protein kinase</fullName>
    </submittedName>
</protein>
<dbReference type="InterPro" id="IPR050647">
    <property type="entry name" value="Plant_LRR-RLKs"/>
</dbReference>
<dbReference type="EMBL" id="JAGKQH010000018">
    <property type="protein sequence ID" value="KAG6573120.1"/>
    <property type="molecule type" value="Genomic_DNA"/>
</dbReference>
<evidence type="ECO:0000256" key="2">
    <source>
        <dbReference type="ARBA" id="ARBA00022614"/>
    </source>
</evidence>
<dbReference type="Pfam" id="PF13516">
    <property type="entry name" value="LRR_6"/>
    <property type="match status" value="1"/>
</dbReference>
<keyword evidence="12" id="KW-1185">Reference proteome</keyword>
<dbReference type="GO" id="GO:0016020">
    <property type="term" value="C:membrane"/>
    <property type="evidence" value="ECO:0007669"/>
    <property type="project" value="UniProtKB-SubCell"/>
</dbReference>
<keyword evidence="3 8" id="KW-0812">Transmembrane</keyword>
<feature type="transmembrane region" description="Helical" evidence="8">
    <location>
        <begin position="587"/>
        <end position="609"/>
    </location>
</feature>
<dbReference type="GO" id="GO:0005524">
    <property type="term" value="F:ATP binding"/>
    <property type="evidence" value="ECO:0007669"/>
    <property type="project" value="InterPro"/>
</dbReference>
<keyword evidence="11" id="KW-0808">Transferase</keyword>
<feature type="non-terminal residue" evidence="11">
    <location>
        <position position="1"/>
    </location>
</feature>
<dbReference type="GO" id="GO:0004672">
    <property type="term" value="F:protein kinase activity"/>
    <property type="evidence" value="ECO:0007669"/>
    <property type="project" value="InterPro"/>
</dbReference>
<dbReference type="Pfam" id="PF00560">
    <property type="entry name" value="LRR_1"/>
    <property type="match status" value="1"/>
</dbReference>
<dbReference type="PANTHER" id="PTHR48056:SF61">
    <property type="entry name" value="PROTEIN KINASE DOMAIN-CONTAINING PROTEIN"/>
    <property type="match status" value="1"/>
</dbReference>
<keyword evidence="2" id="KW-0433">Leucine-rich repeat</keyword>
<dbReference type="PANTHER" id="PTHR48056">
    <property type="entry name" value="LRR RECEPTOR-LIKE SERINE/THREONINE-PROTEIN KINASE-RELATED"/>
    <property type="match status" value="1"/>
</dbReference>
<dbReference type="Pfam" id="PF13855">
    <property type="entry name" value="LRR_8"/>
    <property type="match status" value="2"/>
</dbReference>
<evidence type="ECO:0000313" key="12">
    <source>
        <dbReference type="Proteomes" id="UP000685013"/>
    </source>
</evidence>
<dbReference type="Pfam" id="PF07714">
    <property type="entry name" value="PK_Tyr_Ser-Thr"/>
    <property type="match status" value="1"/>
</dbReference>